<name>A0ABY8Q2J3_9RHOB</name>
<dbReference type="PANTHER" id="PTHR43968">
    <property type="match status" value="1"/>
</dbReference>
<organism evidence="2 3">
    <name type="scientific">Fuscovulum ytuae</name>
    <dbReference type="NCBI Taxonomy" id="3042299"/>
    <lineage>
        <taxon>Bacteria</taxon>
        <taxon>Pseudomonadati</taxon>
        <taxon>Pseudomonadota</taxon>
        <taxon>Alphaproteobacteria</taxon>
        <taxon>Rhodobacterales</taxon>
        <taxon>Paracoccaceae</taxon>
        <taxon>Fuscovulum</taxon>
    </lineage>
</organism>
<dbReference type="SUPFAM" id="SSF52833">
    <property type="entry name" value="Thioredoxin-like"/>
    <property type="match status" value="1"/>
</dbReference>
<dbReference type="CDD" id="cd03049">
    <property type="entry name" value="GST_N_3"/>
    <property type="match status" value="1"/>
</dbReference>
<dbReference type="Gene3D" id="1.20.1050.10">
    <property type="match status" value="1"/>
</dbReference>
<keyword evidence="3" id="KW-1185">Reference proteome</keyword>
<dbReference type="InterPro" id="IPR036249">
    <property type="entry name" value="Thioredoxin-like_sf"/>
</dbReference>
<gene>
    <name evidence="2" type="ORF">QF092_12265</name>
</gene>
<dbReference type="InterPro" id="IPR004045">
    <property type="entry name" value="Glutathione_S-Trfase_N"/>
</dbReference>
<dbReference type="PANTHER" id="PTHR43968:SF6">
    <property type="entry name" value="GLUTATHIONE S-TRANSFERASE OMEGA"/>
    <property type="match status" value="1"/>
</dbReference>
<dbReference type="SUPFAM" id="SSF47616">
    <property type="entry name" value="GST C-terminal domain-like"/>
    <property type="match status" value="1"/>
</dbReference>
<dbReference type="CDD" id="cd03205">
    <property type="entry name" value="GST_C_6"/>
    <property type="match status" value="1"/>
</dbReference>
<reference evidence="2 3" key="1">
    <citation type="submission" date="2023-04" db="EMBL/GenBank/DDBJ databases">
        <title>YMD61, complete Genome.</title>
        <authorList>
            <person name="Zhang J."/>
        </authorList>
    </citation>
    <scope>NUCLEOTIDE SEQUENCE [LARGE SCALE GENOMIC DNA]</scope>
    <source>
        <strain evidence="2 3">YMD61</strain>
    </source>
</reference>
<dbReference type="RefSeq" id="WP_281464184.1">
    <property type="nucleotide sequence ID" value="NZ_CP124535.1"/>
</dbReference>
<dbReference type="Gene3D" id="3.40.30.10">
    <property type="entry name" value="Glutaredoxin"/>
    <property type="match status" value="1"/>
</dbReference>
<dbReference type="Proteomes" id="UP001230978">
    <property type="component" value="Chromosome"/>
</dbReference>
<protein>
    <submittedName>
        <fullName evidence="2">Glutathione S-transferase</fullName>
    </submittedName>
</protein>
<evidence type="ECO:0000313" key="2">
    <source>
        <dbReference type="EMBL" id="WGV15053.1"/>
    </source>
</evidence>
<feature type="domain" description="GST N-terminal" evidence="1">
    <location>
        <begin position="1"/>
        <end position="82"/>
    </location>
</feature>
<dbReference type="InterPro" id="IPR050983">
    <property type="entry name" value="GST_Omega/HSP26"/>
</dbReference>
<evidence type="ECO:0000259" key="1">
    <source>
        <dbReference type="PROSITE" id="PS50404"/>
    </source>
</evidence>
<accession>A0ABY8Q2J3</accession>
<dbReference type="InterPro" id="IPR036282">
    <property type="entry name" value="Glutathione-S-Trfase_C_sf"/>
</dbReference>
<proteinExistence type="predicted"/>
<evidence type="ECO:0000313" key="3">
    <source>
        <dbReference type="Proteomes" id="UP001230978"/>
    </source>
</evidence>
<dbReference type="PROSITE" id="PS50404">
    <property type="entry name" value="GST_NTER"/>
    <property type="match status" value="1"/>
</dbReference>
<dbReference type="Pfam" id="PF13410">
    <property type="entry name" value="GST_C_2"/>
    <property type="match status" value="1"/>
</dbReference>
<dbReference type="EMBL" id="CP124535">
    <property type="protein sequence ID" value="WGV15053.1"/>
    <property type="molecule type" value="Genomic_DNA"/>
</dbReference>
<dbReference type="Pfam" id="PF13409">
    <property type="entry name" value="GST_N_2"/>
    <property type="match status" value="1"/>
</dbReference>
<sequence>MRLFFSPTSPYVRKVMVLLHETGQLDEVELVTGSGSPVDPGAAPLEANPLGKVPALERGDGPAIYDSRVICQFLDARAKAGAGAGLYPTDGRRWDTLVVEATGDGILDAALLMVYEGRLRPEEMRFAPWVEGQWAKVDRSLDALEQRWMAHLDGPLDAGQIAVACALGYLDFRHDARGWRTGRPALAEWYARFAARPSMMATMPV</sequence>